<reference evidence="1 2" key="1">
    <citation type="journal article" date="2018" name="Mol. Plant">
        <title>The genome of Artemisia annua provides insight into the evolution of Asteraceae family and artemisinin biosynthesis.</title>
        <authorList>
            <person name="Shen Q."/>
            <person name="Zhang L."/>
            <person name="Liao Z."/>
            <person name="Wang S."/>
            <person name="Yan T."/>
            <person name="Shi P."/>
            <person name="Liu M."/>
            <person name="Fu X."/>
            <person name="Pan Q."/>
            <person name="Wang Y."/>
            <person name="Lv Z."/>
            <person name="Lu X."/>
            <person name="Zhang F."/>
            <person name="Jiang W."/>
            <person name="Ma Y."/>
            <person name="Chen M."/>
            <person name="Hao X."/>
            <person name="Li L."/>
            <person name="Tang Y."/>
            <person name="Lv G."/>
            <person name="Zhou Y."/>
            <person name="Sun X."/>
            <person name="Brodelius P.E."/>
            <person name="Rose J.K.C."/>
            <person name="Tang K."/>
        </authorList>
    </citation>
    <scope>NUCLEOTIDE SEQUENCE [LARGE SCALE GENOMIC DNA]</scope>
    <source>
        <strain evidence="2">cv. Huhao1</strain>
        <tissue evidence="1">Leaf</tissue>
    </source>
</reference>
<dbReference type="AlphaFoldDB" id="A0A2U1P1S5"/>
<protein>
    <submittedName>
        <fullName evidence="1">Uncharacterized protein</fullName>
    </submittedName>
</protein>
<name>A0A2U1P1S5_ARTAN</name>
<comment type="caution">
    <text evidence="1">The sequence shown here is derived from an EMBL/GenBank/DDBJ whole genome shotgun (WGS) entry which is preliminary data.</text>
</comment>
<organism evidence="1 2">
    <name type="scientific">Artemisia annua</name>
    <name type="common">Sweet wormwood</name>
    <dbReference type="NCBI Taxonomy" id="35608"/>
    <lineage>
        <taxon>Eukaryota</taxon>
        <taxon>Viridiplantae</taxon>
        <taxon>Streptophyta</taxon>
        <taxon>Embryophyta</taxon>
        <taxon>Tracheophyta</taxon>
        <taxon>Spermatophyta</taxon>
        <taxon>Magnoliopsida</taxon>
        <taxon>eudicotyledons</taxon>
        <taxon>Gunneridae</taxon>
        <taxon>Pentapetalae</taxon>
        <taxon>asterids</taxon>
        <taxon>campanulids</taxon>
        <taxon>Asterales</taxon>
        <taxon>Asteraceae</taxon>
        <taxon>Asteroideae</taxon>
        <taxon>Anthemideae</taxon>
        <taxon>Artemisiinae</taxon>
        <taxon>Artemisia</taxon>
    </lineage>
</organism>
<dbReference type="Proteomes" id="UP000245207">
    <property type="component" value="Unassembled WGS sequence"/>
</dbReference>
<accession>A0A2U1P1S5</accession>
<evidence type="ECO:0000313" key="2">
    <source>
        <dbReference type="Proteomes" id="UP000245207"/>
    </source>
</evidence>
<dbReference type="EMBL" id="PKPP01001818">
    <property type="protein sequence ID" value="PWA79709.1"/>
    <property type="molecule type" value="Genomic_DNA"/>
</dbReference>
<gene>
    <name evidence="1" type="ORF">CTI12_AA202700</name>
</gene>
<keyword evidence="2" id="KW-1185">Reference proteome</keyword>
<evidence type="ECO:0000313" key="1">
    <source>
        <dbReference type="EMBL" id="PWA79709.1"/>
    </source>
</evidence>
<proteinExistence type="predicted"/>
<sequence>MEEGFKKIREVIKLKFLVYPVSTSDCSFRLFDNGVEETKLQTDGRGQLSILEQKVVDAIGDGDVCKPLSRLKCLCEESILAVTSAI</sequence>